<organism evidence="1 2">
    <name type="scientific">Tagetes erecta</name>
    <name type="common">African marigold</name>
    <dbReference type="NCBI Taxonomy" id="13708"/>
    <lineage>
        <taxon>Eukaryota</taxon>
        <taxon>Viridiplantae</taxon>
        <taxon>Streptophyta</taxon>
        <taxon>Embryophyta</taxon>
        <taxon>Tracheophyta</taxon>
        <taxon>Spermatophyta</taxon>
        <taxon>Magnoliopsida</taxon>
        <taxon>eudicotyledons</taxon>
        <taxon>Gunneridae</taxon>
        <taxon>Pentapetalae</taxon>
        <taxon>asterids</taxon>
        <taxon>campanulids</taxon>
        <taxon>Asterales</taxon>
        <taxon>Asteraceae</taxon>
        <taxon>Asteroideae</taxon>
        <taxon>Heliantheae alliance</taxon>
        <taxon>Tageteae</taxon>
        <taxon>Tagetes</taxon>
    </lineage>
</organism>
<dbReference type="AlphaFoldDB" id="A0AAD8NFC2"/>
<reference evidence="1" key="1">
    <citation type="journal article" date="2023" name="bioRxiv">
        <title>Improved chromosome-level genome assembly for marigold (Tagetes erecta).</title>
        <authorList>
            <person name="Jiang F."/>
            <person name="Yuan L."/>
            <person name="Wang S."/>
            <person name="Wang H."/>
            <person name="Xu D."/>
            <person name="Wang A."/>
            <person name="Fan W."/>
        </authorList>
    </citation>
    <scope>NUCLEOTIDE SEQUENCE</scope>
    <source>
        <strain evidence="1">WSJ</strain>
        <tissue evidence="1">Leaf</tissue>
    </source>
</reference>
<accession>A0AAD8NFC2</accession>
<proteinExistence type="predicted"/>
<dbReference type="EMBL" id="JAUHHV010000017">
    <property type="protein sequence ID" value="KAK1405976.1"/>
    <property type="molecule type" value="Genomic_DNA"/>
</dbReference>
<sequence length="373" mass="41485">MNIPSRVVASLEHVFDGRLKKGEPHGYVDSGDEVLKSLKFGSVFSVKEVLKSTLVSSEREIFSVDSGLPFFDPKNNDSDRAAYLAMELVLKESINQAWTRAIYRPPSKEPVQTIMTPLIASFTIASEFIEEGLFGMGMDEAGWRNVVLPASECSDGEQFSIKSVTKLVRFNACRIIVKIPGNWIAPAGRVGSAAQLKTMKQVCGSSKLELAQLRLLEVDNRVVVPAKSHLRIAGPPPPTNNRSFLRFGYEVSFEALDKGAIEILGPYGWLGKQASSYVGANSQFFLFFLFSHQKKIAGRIEIRSFVRNKVAIGRTCGWIESYALKFFKSGFMDKPSAKRRRNAISQSKLRSPLRSFRTAPWASLKAKMWNSAS</sequence>
<gene>
    <name evidence="1" type="ORF">QVD17_42362</name>
</gene>
<evidence type="ECO:0000313" key="2">
    <source>
        <dbReference type="Proteomes" id="UP001229421"/>
    </source>
</evidence>
<dbReference type="Proteomes" id="UP001229421">
    <property type="component" value="Unassembled WGS sequence"/>
</dbReference>
<name>A0AAD8NFC2_TARER</name>
<keyword evidence="2" id="KW-1185">Reference proteome</keyword>
<protein>
    <submittedName>
        <fullName evidence="1">Uncharacterized protein</fullName>
    </submittedName>
</protein>
<comment type="caution">
    <text evidence="1">The sequence shown here is derived from an EMBL/GenBank/DDBJ whole genome shotgun (WGS) entry which is preliminary data.</text>
</comment>
<evidence type="ECO:0000313" key="1">
    <source>
        <dbReference type="EMBL" id="KAK1405976.1"/>
    </source>
</evidence>